<gene>
    <name evidence="2" type="ORF">Hgul01_01289</name>
</gene>
<evidence type="ECO:0000256" key="1">
    <source>
        <dbReference type="SAM" id="Phobius"/>
    </source>
</evidence>
<keyword evidence="1" id="KW-0472">Membrane</keyword>
<reference evidence="2 3" key="1">
    <citation type="submission" date="2024-02" db="EMBL/GenBank/DDBJ databases">
        <title>Herpetosiphon gulosus NBRC 112829.</title>
        <authorList>
            <person name="Ichikawa N."/>
            <person name="Katano-Makiyama Y."/>
            <person name="Hidaka K."/>
        </authorList>
    </citation>
    <scope>NUCLEOTIDE SEQUENCE [LARGE SCALE GENOMIC DNA]</scope>
    <source>
        <strain evidence="2 3">NBRC 112829</strain>
    </source>
</reference>
<name>A0ABP9WY36_9CHLR</name>
<evidence type="ECO:0000313" key="3">
    <source>
        <dbReference type="Proteomes" id="UP001428290"/>
    </source>
</evidence>
<evidence type="ECO:0000313" key="2">
    <source>
        <dbReference type="EMBL" id="GAA5527503.1"/>
    </source>
</evidence>
<keyword evidence="3" id="KW-1185">Reference proteome</keyword>
<protein>
    <submittedName>
        <fullName evidence="2">Uncharacterized protein</fullName>
    </submittedName>
</protein>
<accession>A0ABP9WY36</accession>
<proteinExistence type="predicted"/>
<feature type="transmembrane region" description="Helical" evidence="1">
    <location>
        <begin position="12"/>
        <end position="31"/>
    </location>
</feature>
<dbReference type="EMBL" id="BAABRU010000004">
    <property type="protein sequence ID" value="GAA5527503.1"/>
    <property type="molecule type" value="Genomic_DNA"/>
</dbReference>
<sequence>MRTVDNAARCSALHGIVHLLFVMVGIPHPLALQGWVVSNDWVGFTID</sequence>
<comment type="caution">
    <text evidence="2">The sequence shown here is derived from an EMBL/GenBank/DDBJ whole genome shotgun (WGS) entry which is preliminary data.</text>
</comment>
<organism evidence="2 3">
    <name type="scientific">Herpetosiphon gulosus</name>
    <dbReference type="NCBI Taxonomy" id="1973496"/>
    <lineage>
        <taxon>Bacteria</taxon>
        <taxon>Bacillati</taxon>
        <taxon>Chloroflexota</taxon>
        <taxon>Chloroflexia</taxon>
        <taxon>Herpetosiphonales</taxon>
        <taxon>Herpetosiphonaceae</taxon>
        <taxon>Herpetosiphon</taxon>
    </lineage>
</organism>
<dbReference type="Proteomes" id="UP001428290">
    <property type="component" value="Unassembled WGS sequence"/>
</dbReference>
<keyword evidence="1" id="KW-1133">Transmembrane helix</keyword>
<keyword evidence="1" id="KW-0812">Transmembrane</keyword>